<protein>
    <submittedName>
        <fullName evidence="1">Uncharacterized protein</fullName>
    </submittedName>
</protein>
<dbReference type="Proteomes" id="UP001154265">
    <property type="component" value="Unassembled WGS sequence"/>
</dbReference>
<organism evidence="1 2">
    <name type="scientific">Candidatus Synechococcus calcipolaris G9</name>
    <dbReference type="NCBI Taxonomy" id="1497997"/>
    <lineage>
        <taxon>Bacteria</taxon>
        <taxon>Bacillati</taxon>
        <taxon>Cyanobacteriota</taxon>
        <taxon>Cyanophyceae</taxon>
        <taxon>Synechococcales</taxon>
        <taxon>Synechococcaceae</taxon>
        <taxon>Synechococcus</taxon>
    </lineage>
</organism>
<accession>A0ABT6EZE6</accession>
<reference evidence="1" key="2">
    <citation type="submission" date="2022-01" db="EMBL/GenBank/DDBJ databases">
        <authorList>
            <person name="Zivanovic Y."/>
            <person name="Moreira D."/>
            <person name="Lopez-Garcia P."/>
        </authorList>
    </citation>
    <scope>NUCLEOTIDE SEQUENCE</scope>
    <source>
        <strain evidence="1">G9</strain>
    </source>
</reference>
<name>A0ABT6EZE6_9SYNE</name>
<evidence type="ECO:0000313" key="1">
    <source>
        <dbReference type="EMBL" id="MDG2990958.1"/>
    </source>
</evidence>
<keyword evidence="2" id="KW-1185">Reference proteome</keyword>
<sequence>MQTMPTLDIPEHDLGFDTSLLAVAQTIYNLYQQVHGSRTAPAGVAVDRQTLRGHVIFAAQPVLLPHECFVPYHDLPEVGCA</sequence>
<reference evidence="1" key="1">
    <citation type="journal article" date="2022" name="Genome Biol. Evol.">
        <title>A New Gene Family Diagnostic for Intracellular Biomineralization of Amorphous Ca Carbonates by Cyanobacteria.</title>
        <authorList>
            <person name="Benzerara K."/>
            <person name="Duprat E."/>
            <person name="Bitard-Feildel T."/>
            <person name="Caumes G."/>
            <person name="Cassier-Chauvat C."/>
            <person name="Chauvat F."/>
            <person name="Dezi M."/>
            <person name="Diop S.I."/>
            <person name="Gaschignard G."/>
            <person name="Gorgen S."/>
            <person name="Gugger M."/>
            <person name="Lopez-Garcia P."/>
            <person name="Millet M."/>
            <person name="Skouri-Panet F."/>
            <person name="Moreira D."/>
            <person name="Callebaut I."/>
        </authorList>
    </citation>
    <scope>NUCLEOTIDE SEQUENCE</scope>
    <source>
        <strain evidence="1">G9</strain>
    </source>
</reference>
<proteinExistence type="predicted"/>
<dbReference type="EMBL" id="JAKKUT010000002">
    <property type="protein sequence ID" value="MDG2990958.1"/>
    <property type="molecule type" value="Genomic_DNA"/>
</dbReference>
<evidence type="ECO:0000313" key="2">
    <source>
        <dbReference type="Proteomes" id="UP001154265"/>
    </source>
</evidence>
<dbReference type="RefSeq" id="WP_277866843.1">
    <property type="nucleotide sequence ID" value="NZ_JAKKUT010000002.1"/>
</dbReference>
<comment type="caution">
    <text evidence="1">The sequence shown here is derived from an EMBL/GenBank/DDBJ whole genome shotgun (WGS) entry which is preliminary data.</text>
</comment>
<gene>
    <name evidence="1" type="ORF">L3556_08465</name>
</gene>